<comment type="caution">
    <text evidence="12">The sequence shown here is derived from an EMBL/GenBank/DDBJ whole genome shotgun (WGS) entry which is preliminary data.</text>
</comment>
<dbReference type="NCBIfam" id="TIGR00858">
    <property type="entry name" value="bioF"/>
    <property type="match status" value="1"/>
</dbReference>
<dbReference type="GO" id="GO:0008710">
    <property type="term" value="F:8-amino-7-oxononanoate synthase activity"/>
    <property type="evidence" value="ECO:0007669"/>
    <property type="project" value="UniProtKB-UniRule"/>
</dbReference>
<dbReference type="GO" id="GO:0030170">
    <property type="term" value="F:pyridoxal phosphate binding"/>
    <property type="evidence" value="ECO:0007669"/>
    <property type="project" value="UniProtKB-UniRule"/>
</dbReference>
<evidence type="ECO:0000259" key="11">
    <source>
        <dbReference type="Pfam" id="PF00155"/>
    </source>
</evidence>
<comment type="pathway">
    <text evidence="2 9">Cofactor biosynthesis; biotin biosynthesis.</text>
</comment>
<dbReference type="GO" id="GO:0009102">
    <property type="term" value="P:biotin biosynthetic process"/>
    <property type="evidence" value="ECO:0007669"/>
    <property type="project" value="UniProtKB-UniRule"/>
</dbReference>
<feature type="binding site" evidence="9">
    <location>
        <position position="210"/>
    </location>
    <ligand>
        <name>pyridoxal 5'-phosphate</name>
        <dbReference type="ChEBI" id="CHEBI:597326"/>
    </ligand>
</feature>
<proteinExistence type="inferred from homology"/>
<evidence type="ECO:0000256" key="4">
    <source>
        <dbReference type="ARBA" id="ARBA00011738"/>
    </source>
</evidence>
<keyword evidence="5 9" id="KW-0808">Transferase</keyword>
<feature type="domain" description="Aminotransferase class I/classII large" evidence="11">
    <location>
        <begin position="42"/>
        <end position="384"/>
    </location>
</feature>
<dbReference type="PANTHER" id="PTHR13693:SF100">
    <property type="entry name" value="8-AMINO-7-OXONONANOATE SYNTHASE"/>
    <property type="match status" value="1"/>
</dbReference>
<evidence type="ECO:0000256" key="6">
    <source>
        <dbReference type="ARBA" id="ARBA00022756"/>
    </source>
</evidence>
<comment type="cofactor">
    <cofactor evidence="1 9 10">
        <name>pyridoxal 5'-phosphate</name>
        <dbReference type="ChEBI" id="CHEBI:597326"/>
    </cofactor>
</comment>
<dbReference type="InterPro" id="IPR015421">
    <property type="entry name" value="PyrdxlP-dep_Trfase_major"/>
</dbReference>
<evidence type="ECO:0000256" key="8">
    <source>
        <dbReference type="ARBA" id="ARBA00047715"/>
    </source>
</evidence>
<comment type="similarity">
    <text evidence="3 9">Belongs to the class-II pyridoxal-phosphate-dependent aminotransferase family. BioF subfamily.</text>
</comment>
<evidence type="ECO:0000256" key="3">
    <source>
        <dbReference type="ARBA" id="ARBA00010008"/>
    </source>
</evidence>
<evidence type="ECO:0000256" key="9">
    <source>
        <dbReference type="HAMAP-Rule" id="MF_01693"/>
    </source>
</evidence>
<dbReference type="InterPro" id="IPR050087">
    <property type="entry name" value="AON_synthase_class-II"/>
</dbReference>
<feature type="binding site" evidence="9">
    <location>
        <begin position="109"/>
        <end position="110"/>
    </location>
    <ligand>
        <name>pyridoxal 5'-phosphate</name>
        <dbReference type="ChEBI" id="CHEBI:597326"/>
    </ligand>
</feature>
<evidence type="ECO:0000256" key="1">
    <source>
        <dbReference type="ARBA" id="ARBA00001933"/>
    </source>
</evidence>
<evidence type="ECO:0000256" key="2">
    <source>
        <dbReference type="ARBA" id="ARBA00004746"/>
    </source>
</evidence>
<dbReference type="Pfam" id="PF00155">
    <property type="entry name" value="Aminotran_1_2"/>
    <property type="match status" value="1"/>
</dbReference>
<dbReference type="UniPathway" id="UPA00078"/>
<dbReference type="Proteomes" id="UP000028302">
    <property type="component" value="Unassembled WGS sequence"/>
</dbReference>
<dbReference type="InterPro" id="IPR015422">
    <property type="entry name" value="PyrdxlP-dep_Trfase_small"/>
</dbReference>
<keyword evidence="7 9" id="KW-0663">Pyridoxal phosphate</keyword>
<comment type="subunit">
    <text evidence="4 9">Homodimer.</text>
</comment>
<dbReference type="HAMAP" id="MF_01693">
    <property type="entry name" value="BioF_aminotrans_2"/>
    <property type="match status" value="1"/>
</dbReference>
<dbReference type="InterPro" id="IPR004723">
    <property type="entry name" value="AONS_Archaea/Proteobacteria"/>
</dbReference>
<dbReference type="SUPFAM" id="SSF53383">
    <property type="entry name" value="PLP-dependent transferases"/>
    <property type="match status" value="1"/>
</dbReference>
<evidence type="ECO:0000256" key="5">
    <source>
        <dbReference type="ARBA" id="ARBA00022679"/>
    </source>
</evidence>
<name>A0A084IR83_SALHC</name>
<dbReference type="STRING" id="1304275.C41B8_00670"/>
<keyword evidence="13" id="KW-1185">Reference proteome</keyword>
<evidence type="ECO:0000313" key="13">
    <source>
        <dbReference type="Proteomes" id="UP000028302"/>
    </source>
</evidence>
<dbReference type="Gene3D" id="3.40.640.10">
    <property type="entry name" value="Type I PLP-dependent aspartate aminotransferase-like (Major domain)"/>
    <property type="match status" value="1"/>
</dbReference>
<dbReference type="InterPro" id="IPR015424">
    <property type="entry name" value="PyrdxlP-dep_Trfase"/>
</dbReference>
<comment type="catalytic activity">
    <reaction evidence="8 9">
        <text>6-carboxyhexanoyl-[ACP] + L-alanine + H(+) = (8S)-8-amino-7-oxononanoate + holo-[ACP] + CO2</text>
        <dbReference type="Rhea" id="RHEA:42288"/>
        <dbReference type="Rhea" id="RHEA-COMP:9685"/>
        <dbReference type="Rhea" id="RHEA-COMP:9955"/>
        <dbReference type="ChEBI" id="CHEBI:15378"/>
        <dbReference type="ChEBI" id="CHEBI:16526"/>
        <dbReference type="ChEBI" id="CHEBI:57972"/>
        <dbReference type="ChEBI" id="CHEBI:64479"/>
        <dbReference type="ChEBI" id="CHEBI:78846"/>
        <dbReference type="ChEBI" id="CHEBI:149468"/>
        <dbReference type="EC" id="2.3.1.47"/>
    </reaction>
</comment>
<evidence type="ECO:0000313" key="12">
    <source>
        <dbReference type="EMBL" id="KEZ79217.1"/>
    </source>
</evidence>
<dbReference type="InterPro" id="IPR004839">
    <property type="entry name" value="Aminotransferase_I/II_large"/>
</dbReference>
<dbReference type="RefSeq" id="WP_051882591.1">
    <property type="nucleotide sequence ID" value="NZ_APNK01000001.1"/>
</dbReference>
<gene>
    <name evidence="9" type="primary">bioF</name>
    <name evidence="12" type="ORF">C41B8_00670</name>
</gene>
<dbReference type="Gene3D" id="3.90.1150.10">
    <property type="entry name" value="Aspartate Aminotransferase, domain 1"/>
    <property type="match status" value="1"/>
</dbReference>
<keyword evidence="6 9" id="KW-0093">Biotin biosynthesis</keyword>
<sequence>MESLRIFCRQRLAAIDADDRRRRRRVVDGGHGVHVTVDGRHALNFCSNDYLGLATDPRLIDAMATAASRTGAGAGASQLVTGHNAEHAALEADLADWLGRERALVFSTGYAANVGTTAALVSKRDHIVADALNHASLIDGARLSGAAKHIYAHGDAMAADRALSNEAVRSGHRLVVTDAVFSMDGDTAPLARLADIAAARDAWLMVDDAHGLGVFGPDGAGRVAEAGLGSDRVPILTGTLGKSVGAAGAFVAGDADVIETILQTARSLIFSTAMPAPVAAAARRGIAIIRDEPARRAHLRALVARFKAQAETAGLAVAESDSPIQPVIVGDEAAALRLSNALLERGYLVGAIRPPTVAPGTSRLRVTLSAAHTDDEVDGLVAALAESWSAVGLSAHAAPACVSSA</sequence>
<dbReference type="InterPro" id="IPR022834">
    <property type="entry name" value="AONS_Proteobacteria"/>
</dbReference>
<dbReference type="PANTHER" id="PTHR13693">
    <property type="entry name" value="CLASS II AMINOTRANSFERASE/8-AMINO-7-OXONONANOATE SYNTHASE"/>
    <property type="match status" value="1"/>
</dbReference>
<dbReference type="PROSITE" id="PS00599">
    <property type="entry name" value="AA_TRANSFER_CLASS_2"/>
    <property type="match status" value="1"/>
</dbReference>
<dbReference type="AlphaFoldDB" id="A0A084IR83"/>
<dbReference type="eggNOG" id="COG0156">
    <property type="taxonomic scope" value="Bacteria"/>
</dbReference>
<evidence type="ECO:0000256" key="10">
    <source>
        <dbReference type="PIRSR" id="PIRSR604723-51"/>
    </source>
</evidence>
<dbReference type="OrthoDB" id="9807157at2"/>
<accession>A0A084IR83</accession>
<organism evidence="12 13">
    <name type="scientific">Salinisphaera hydrothermalis (strain C41B8)</name>
    <dbReference type="NCBI Taxonomy" id="1304275"/>
    <lineage>
        <taxon>Bacteria</taxon>
        <taxon>Pseudomonadati</taxon>
        <taxon>Pseudomonadota</taxon>
        <taxon>Gammaproteobacteria</taxon>
        <taxon>Salinisphaerales</taxon>
        <taxon>Salinisphaeraceae</taxon>
        <taxon>Salinisphaera</taxon>
    </lineage>
</organism>
<protein>
    <recommendedName>
        <fullName evidence="9">8-amino-7-oxononanoate synthase</fullName>
        <shortName evidence="9">AONS</shortName>
        <ecNumber evidence="9">2.3.1.47</ecNumber>
    </recommendedName>
    <alternativeName>
        <fullName evidence="9">7-keto-8-amino-pelargonic acid synthase</fullName>
        <shortName evidence="9">7-KAP synthase</shortName>
        <shortName evidence="9">KAPA synthase</shortName>
    </alternativeName>
    <alternativeName>
        <fullName evidence="9">8-amino-7-ketopelargonate synthase</fullName>
    </alternativeName>
</protein>
<reference evidence="12 13" key="1">
    <citation type="submission" date="2013-03" db="EMBL/GenBank/DDBJ databases">
        <title>Salinisphaera hydrothermalis C41B8 Genome Sequencing.</title>
        <authorList>
            <person name="Li C."/>
            <person name="Lai Q."/>
            <person name="Shao Z."/>
        </authorList>
    </citation>
    <scope>NUCLEOTIDE SEQUENCE [LARGE SCALE GENOMIC DNA]</scope>
    <source>
        <strain evidence="12 13">C41B8</strain>
    </source>
</reference>
<dbReference type="PATRIC" id="fig|1304275.5.peg.133"/>
<feature type="binding site" evidence="9">
    <location>
        <position position="239"/>
    </location>
    <ligand>
        <name>pyridoxal 5'-phosphate</name>
        <dbReference type="ChEBI" id="CHEBI:597326"/>
    </ligand>
</feature>
<evidence type="ECO:0000256" key="7">
    <source>
        <dbReference type="ARBA" id="ARBA00022898"/>
    </source>
</evidence>
<feature type="binding site" evidence="9">
    <location>
        <position position="182"/>
    </location>
    <ligand>
        <name>pyridoxal 5'-phosphate</name>
        <dbReference type="ChEBI" id="CHEBI:597326"/>
    </ligand>
</feature>
<feature type="binding site" evidence="9">
    <location>
        <position position="356"/>
    </location>
    <ligand>
        <name>substrate</name>
    </ligand>
</feature>
<feature type="binding site" evidence="9">
    <location>
        <position position="22"/>
    </location>
    <ligand>
        <name>substrate</name>
    </ligand>
</feature>
<dbReference type="EMBL" id="APNK01000001">
    <property type="protein sequence ID" value="KEZ79217.1"/>
    <property type="molecule type" value="Genomic_DNA"/>
</dbReference>
<feature type="binding site" evidence="9">
    <location>
        <position position="134"/>
    </location>
    <ligand>
        <name>substrate</name>
    </ligand>
</feature>
<dbReference type="InterPro" id="IPR001917">
    <property type="entry name" value="Aminotrans_II_pyridoxalP_BS"/>
</dbReference>
<dbReference type="EC" id="2.3.1.47" evidence="9"/>
<feature type="modified residue" description="N6-(pyridoxal phosphate)lysine" evidence="9 10">
    <location>
        <position position="242"/>
    </location>
</feature>
<comment type="function">
    <text evidence="9">Catalyzes the decarboxylative condensation of pimeloyl-[acyl-carrier protein] and L-alanine to produce 8-amino-7-oxononanoate (AON), [acyl-carrier protein], and carbon dioxide.</text>
</comment>
<dbReference type="CDD" id="cd06454">
    <property type="entry name" value="KBL_like"/>
    <property type="match status" value="1"/>
</dbReference>